<comment type="caution">
    <text evidence="1">The sequence shown here is derived from an EMBL/GenBank/DDBJ whole genome shotgun (WGS) entry which is preliminary data.</text>
</comment>
<dbReference type="EMBL" id="BSSV01000002">
    <property type="protein sequence ID" value="GLX85064.1"/>
    <property type="molecule type" value="Genomic_DNA"/>
</dbReference>
<sequence>MKNEYGLDDHYFAKKLGLVLRDVKHYTPDEMFRELTALAEVAKRQAAEQREFLYRIKPSARK</sequence>
<proteinExistence type="predicted"/>
<name>A0ABQ6HAQ7_9GAMM</name>
<dbReference type="Proteomes" id="UP001157134">
    <property type="component" value="Unassembled WGS sequence"/>
</dbReference>
<evidence type="ECO:0000313" key="2">
    <source>
        <dbReference type="Proteomes" id="UP001157134"/>
    </source>
</evidence>
<evidence type="ECO:0000313" key="1">
    <source>
        <dbReference type="EMBL" id="GLX85064.1"/>
    </source>
</evidence>
<keyword evidence="2" id="KW-1185">Reference proteome</keyword>
<protein>
    <submittedName>
        <fullName evidence="1">Uncharacterized protein</fullName>
    </submittedName>
</protein>
<organism evidence="1 2">
    <name type="scientific">Thalassotalea loyana</name>
    <dbReference type="NCBI Taxonomy" id="280483"/>
    <lineage>
        <taxon>Bacteria</taxon>
        <taxon>Pseudomonadati</taxon>
        <taxon>Pseudomonadota</taxon>
        <taxon>Gammaproteobacteria</taxon>
        <taxon>Alteromonadales</taxon>
        <taxon>Colwelliaceae</taxon>
        <taxon>Thalassotalea</taxon>
    </lineage>
</organism>
<accession>A0ABQ6HAQ7</accession>
<reference evidence="1 2" key="1">
    <citation type="submission" date="2023-03" db="EMBL/GenBank/DDBJ databases">
        <title>Thalassotalea loyana LMG 22536T draft genome sequence.</title>
        <authorList>
            <person name="Sawabe T."/>
        </authorList>
    </citation>
    <scope>NUCLEOTIDE SEQUENCE [LARGE SCALE GENOMIC DNA]</scope>
    <source>
        <strain evidence="1 2">LMG 22536</strain>
    </source>
</reference>
<gene>
    <name evidence="1" type="ORF">tloyanaT_13160</name>
</gene>
<dbReference type="RefSeq" id="WP_284296811.1">
    <property type="nucleotide sequence ID" value="NZ_BSSV01000002.1"/>
</dbReference>